<dbReference type="CDD" id="cd22160">
    <property type="entry name" value="F-box_AtFBL13-like"/>
    <property type="match status" value="1"/>
</dbReference>
<dbReference type="KEGG" id="rsz:108851144"/>
<dbReference type="AlphaFoldDB" id="A0A9W3C502"/>
<name>A0A9W3C502_RAPSA</name>
<gene>
    <name evidence="3" type="primary">LOC108851144</name>
</gene>
<dbReference type="Pfam" id="PF24758">
    <property type="entry name" value="LRR_At5g56370"/>
    <property type="match status" value="1"/>
</dbReference>
<dbReference type="SUPFAM" id="SSF81383">
    <property type="entry name" value="F-box domain"/>
    <property type="match status" value="1"/>
</dbReference>
<dbReference type="SMART" id="SM00256">
    <property type="entry name" value="FBOX"/>
    <property type="match status" value="1"/>
</dbReference>
<dbReference type="Proteomes" id="UP000504610">
    <property type="component" value="Chromosome 7"/>
</dbReference>
<dbReference type="InterPro" id="IPR055411">
    <property type="entry name" value="LRR_FXL15/At3g58940/PEG3-like"/>
</dbReference>
<evidence type="ECO:0000313" key="2">
    <source>
        <dbReference type="Proteomes" id="UP000504610"/>
    </source>
</evidence>
<protein>
    <submittedName>
        <fullName evidence="3">F-box/FBD/LRR-repeat protein At5g44950</fullName>
    </submittedName>
</protein>
<dbReference type="RefSeq" id="XP_056846695.1">
    <property type="nucleotide sequence ID" value="XM_056990715.1"/>
</dbReference>
<evidence type="ECO:0000259" key="1">
    <source>
        <dbReference type="PROSITE" id="PS50181"/>
    </source>
</evidence>
<dbReference type="SUPFAM" id="SSF52047">
    <property type="entry name" value="RNI-like"/>
    <property type="match status" value="1"/>
</dbReference>
<dbReference type="Pfam" id="PF00646">
    <property type="entry name" value="F-box"/>
    <property type="match status" value="1"/>
</dbReference>
<dbReference type="Gene3D" id="3.80.10.10">
    <property type="entry name" value="Ribonuclease Inhibitor"/>
    <property type="match status" value="1"/>
</dbReference>
<feature type="domain" description="F-box" evidence="1">
    <location>
        <begin position="110"/>
        <end position="146"/>
    </location>
</feature>
<proteinExistence type="predicted"/>
<keyword evidence="2" id="KW-1185">Reference proteome</keyword>
<dbReference type="PANTHER" id="PTHR31900">
    <property type="entry name" value="F-BOX/RNI SUPERFAMILY PROTEIN-RELATED"/>
    <property type="match status" value="1"/>
</dbReference>
<dbReference type="InterPro" id="IPR050232">
    <property type="entry name" value="FBL13/AtMIF1-like"/>
</dbReference>
<dbReference type="InterPro" id="IPR032675">
    <property type="entry name" value="LRR_dom_sf"/>
</dbReference>
<dbReference type="InterPro" id="IPR001810">
    <property type="entry name" value="F-box_dom"/>
</dbReference>
<dbReference type="InterPro" id="IPR006566">
    <property type="entry name" value="FBD"/>
</dbReference>
<dbReference type="SMART" id="SM00579">
    <property type="entry name" value="FBD"/>
    <property type="match status" value="1"/>
</dbReference>
<reference evidence="3" key="2">
    <citation type="submission" date="2025-08" db="UniProtKB">
        <authorList>
            <consortium name="RefSeq"/>
        </authorList>
    </citation>
    <scope>IDENTIFICATION</scope>
    <source>
        <tissue evidence="3">Leaf</tissue>
    </source>
</reference>
<reference evidence="2" key="1">
    <citation type="journal article" date="2019" name="Database">
        <title>The radish genome database (RadishGD): an integrated information resource for radish genomics.</title>
        <authorList>
            <person name="Yu H.J."/>
            <person name="Baek S."/>
            <person name="Lee Y.J."/>
            <person name="Cho A."/>
            <person name="Mun J.H."/>
        </authorList>
    </citation>
    <scope>NUCLEOTIDE SEQUENCE [LARGE SCALE GENOMIC DNA]</scope>
    <source>
        <strain evidence="2">cv. WK10039</strain>
    </source>
</reference>
<sequence length="567" mass="65548">MAEPFVLFLSCLLKMQQDSSLVQNRFNDTLRHAMRTRINDIFQRRVTPRTDAIRLQKILPEYINYLEFQLMNSANSEEEYSNPRDLEVRLHCLDKEFRERLSRLRAMRFSHGLSALPDTLITQILLYLPTKDSIKTSFISKRFRDLWLQVPGLDLCSSDLPAIKNFINRFLVVNPKSRLQKFKIKYDDWNTVYPFISELIVEVLKRGVDQLDIGTLERPLTKDLMHFQICKGKTLVSLKLANLGIVPNPPEFVVSLPCLKTMHLEDITTTDPLIIEKLISGCPVLEDLTVSRVFDDNNVPVLRVRSLSLKRFWVKFGRQRRVFGKEYAVEIDAPGLKYMNFRDDHSDRVVVKNLSSLFVIDIDTQFSLVLGSSTSTLQMKKAIISDFLKGISCVRHMIISQPTLEVLNFWMKQGQFTKFSNLSRLEASFCTILLQTLPHFLEGCPKLKHLTLYLLYLKDLEPENLELTVVPQCLLCTLECVEVKEVTTVEKAGKKRARYIKRTKVSKHKKKIWIEVVRYILENSLVLKKLVLCFSPVTNSVLDISEALPTFTIRSPGCQIFNHLTSL</sequence>
<dbReference type="PANTHER" id="PTHR31900:SF33">
    <property type="entry name" value="PROTEIN WITH RNI-LIKE_FBD-LIKE DOMAIN"/>
    <property type="match status" value="1"/>
</dbReference>
<dbReference type="OrthoDB" id="1075011at2759"/>
<evidence type="ECO:0000313" key="3">
    <source>
        <dbReference type="RefSeq" id="XP_056846695.1"/>
    </source>
</evidence>
<accession>A0A9W3C502</accession>
<dbReference type="InterPro" id="IPR053781">
    <property type="entry name" value="F-box_AtFBL13-like"/>
</dbReference>
<dbReference type="PROSITE" id="PS50181">
    <property type="entry name" value="FBOX"/>
    <property type="match status" value="1"/>
</dbReference>
<dbReference type="GeneID" id="108851144"/>
<organism evidence="2 3">
    <name type="scientific">Raphanus sativus</name>
    <name type="common">Radish</name>
    <name type="synonym">Raphanus raphanistrum var. sativus</name>
    <dbReference type="NCBI Taxonomy" id="3726"/>
    <lineage>
        <taxon>Eukaryota</taxon>
        <taxon>Viridiplantae</taxon>
        <taxon>Streptophyta</taxon>
        <taxon>Embryophyta</taxon>
        <taxon>Tracheophyta</taxon>
        <taxon>Spermatophyta</taxon>
        <taxon>Magnoliopsida</taxon>
        <taxon>eudicotyledons</taxon>
        <taxon>Gunneridae</taxon>
        <taxon>Pentapetalae</taxon>
        <taxon>rosids</taxon>
        <taxon>malvids</taxon>
        <taxon>Brassicales</taxon>
        <taxon>Brassicaceae</taxon>
        <taxon>Brassiceae</taxon>
        <taxon>Raphanus</taxon>
    </lineage>
</organism>
<dbReference type="InterPro" id="IPR036047">
    <property type="entry name" value="F-box-like_dom_sf"/>
</dbReference>